<feature type="domain" description="Major facilitator superfamily (MFS) profile" evidence="8">
    <location>
        <begin position="1"/>
        <end position="380"/>
    </location>
</feature>
<reference evidence="9" key="1">
    <citation type="submission" date="2020-10" db="EMBL/GenBank/DDBJ databases">
        <authorList>
            <person name="Gilroy R."/>
        </authorList>
    </citation>
    <scope>NUCLEOTIDE SEQUENCE</scope>
    <source>
        <strain evidence="9">ChiSjej6B24-2974</strain>
    </source>
</reference>
<dbReference type="PANTHER" id="PTHR23514:SF3">
    <property type="entry name" value="BYPASS OF STOP CODON PROTEIN 6"/>
    <property type="match status" value="1"/>
</dbReference>
<feature type="transmembrane region" description="Helical" evidence="7">
    <location>
        <begin position="74"/>
        <end position="92"/>
    </location>
</feature>
<keyword evidence="6 7" id="KW-0472">Membrane</keyword>
<dbReference type="InterPro" id="IPR020846">
    <property type="entry name" value="MFS_dom"/>
</dbReference>
<feature type="transmembrane region" description="Helical" evidence="7">
    <location>
        <begin position="356"/>
        <end position="376"/>
    </location>
</feature>
<protein>
    <submittedName>
        <fullName evidence="9">MFS transporter</fullName>
    </submittedName>
</protein>
<dbReference type="InterPro" id="IPR011701">
    <property type="entry name" value="MFS"/>
</dbReference>
<organism evidence="9 10">
    <name type="scientific">Candidatus Pullichristensenella stercorigallinarum</name>
    <dbReference type="NCBI Taxonomy" id="2840909"/>
    <lineage>
        <taxon>Bacteria</taxon>
        <taxon>Bacillati</taxon>
        <taxon>Bacillota</taxon>
        <taxon>Clostridia</taxon>
        <taxon>Candidatus Pullichristensenella</taxon>
    </lineage>
</organism>
<dbReference type="Gene3D" id="1.20.1250.20">
    <property type="entry name" value="MFS general substrate transporter like domains"/>
    <property type="match status" value="1"/>
</dbReference>
<dbReference type="PANTHER" id="PTHR23514">
    <property type="entry name" value="BYPASS OF STOP CODON PROTEIN 6"/>
    <property type="match status" value="1"/>
</dbReference>
<feature type="transmembrane region" description="Helical" evidence="7">
    <location>
        <begin position="329"/>
        <end position="350"/>
    </location>
</feature>
<feature type="transmembrane region" description="Helical" evidence="7">
    <location>
        <begin position="98"/>
        <end position="121"/>
    </location>
</feature>
<evidence type="ECO:0000256" key="2">
    <source>
        <dbReference type="ARBA" id="ARBA00008335"/>
    </source>
</evidence>
<evidence type="ECO:0000256" key="1">
    <source>
        <dbReference type="ARBA" id="ARBA00004651"/>
    </source>
</evidence>
<evidence type="ECO:0000256" key="7">
    <source>
        <dbReference type="SAM" id="Phobius"/>
    </source>
</evidence>
<dbReference type="EMBL" id="DVFZ01000103">
    <property type="protein sequence ID" value="HIQ83614.1"/>
    <property type="molecule type" value="Genomic_DNA"/>
</dbReference>
<dbReference type="InterPro" id="IPR036259">
    <property type="entry name" value="MFS_trans_sf"/>
</dbReference>
<dbReference type="SUPFAM" id="SSF103473">
    <property type="entry name" value="MFS general substrate transporter"/>
    <property type="match status" value="1"/>
</dbReference>
<gene>
    <name evidence="9" type="ORF">IAA52_11000</name>
</gene>
<feature type="transmembrane region" description="Helical" evidence="7">
    <location>
        <begin position="133"/>
        <end position="155"/>
    </location>
</feature>
<feature type="transmembrane region" description="Helical" evidence="7">
    <location>
        <begin position="161"/>
        <end position="187"/>
    </location>
</feature>
<dbReference type="GO" id="GO:0005886">
    <property type="term" value="C:plasma membrane"/>
    <property type="evidence" value="ECO:0007669"/>
    <property type="project" value="UniProtKB-SubCell"/>
</dbReference>
<evidence type="ECO:0000256" key="4">
    <source>
        <dbReference type="ARBA" id="ARBA00022692"/>
    </source>
</evidence>
<feature type="transmembrane region" description="Helical" evidence="7">
    <location>
        <begin position="272"/>
        <end position="290"/>
    </location>
</feature>
<reference evidence="9" key="2">
    <citation type="journal article" date="2021" name="PeerJ">
        <title>Extensive microbial diversity within the chicken gut microbiome revealed by metagenomics and culture.</title>
        <authorList>
            <person name="Gilroy R."/>
            <person name="Ravi A."/>
            <person name="Getino M."/>
            <person name="Pursley I."/>
            <person name="Horton D.L."/>
            <person name="Alikhan N.F."/>
            <person name="Baker D."/>
            <person name="Gharbi K."/>
            <person name="Hall N."/>
            <person name="Watson M."/>
            <person name="Adriaenssens E.M."/>
            <person name="Foster-Nyarko E."/>
            <person name="Jarju S."/>
            <person name="Secka A."/>
            <person name="Antonio M."/>
            <person name="Oren A."/>
            <person name="Chaudhuri R.R."/>
            <person name="La Ragione R."/>
            <person name="Hildebrand F."/>
            <person name="Pallen M.J."/>
        </authorList>
    </citation>
    <scope>NUCLEOTIDE SEQUENCE</scope>
    <source>
        <strain evidence="9">ChiSjej6B24-2974</strain>
    </source>
</reference>
<feature type="transmembrane region" description="Helical" evidence="7">
    <location>
        <begin position="208"/>
        <end position="229"/>
    </location>
</feature>
<dbReference type="PROSITE" id="PS50850">
    <property type="entry name" value="MFS"/>
    <property type="match status" value="1"/>
</dbReference>
<sequence>MRSRQSAQNWLYCTLVGVLGLYASTYQTLVDRLAARFGMDERMIGVLLSVYAIGSLCSVLVSGMLSDSMGKRRVVLCAALLMCLGLVCVATAGGTVPLFVGLFLTGVGFGPSESIGSALLTDENPGSSTKWMNLSQIFFGVGAILAPLAATWYLTLPGVDASGALLICAGAVFLCWAAMALTSGGRLQTPAGARRELNVFSVLKNREFLLYAVLIFVYLCYESIGPVYFRQLFLERGATEADANLAISIFWAAMVLLRLVGVFMGGRELACVRWLSPLIAVGVAVALLAQSNGLRLLGVVLYGFGCGPVWPMLFVLASRVFPHRSGAAYATMMLFSMAGNSLSPAILGSGVNNVEITFIICAFLSLAVAGGGWYAMRKYAAPVSRPARGEM</sequence>
<evidence type="ECO:0000256" key="6">
    <source>
        <dbReference type="ARBA" id="ARBA00023136"/>
    </source>
</evidence>
<evidence type="ECO:0000259" key="8">
    <source>
        <dbReference type="PROSITE" id="PS50850"/>
    </source>
</evidence>
<proteinExistence type="inferred from homology"/>
<dbReference type="Proteomes" id="UP000824260">
    <property type="component" value="Unassembled WGS sequence"/>
</dbReference>
<accession>A0A9D1CXS4</accession>
<evidence type="ECO:0000256" key="5">
    <source>
        <dbReference type="ARBA" id="ARBA00022989"/>
    </source>
</evidence>
<evidence type="ECO:0000313" key="10">
    <source>
        <dbReference type="Proteomes" id="UP000824260"/>
    </source>
</evidence>
<evidence type="ECO:0000256" key="3">
    <source>
        <dbReference type="ARBA" id="ARBA00022448"/>
    </source>
</evidence>
<comment type="caution">
    <text evidence="9">The sequence shown here is derived from an EMBL/GenBank/DDBJ whole genome shotgun (WGS) entry which is preliminary data.</text>
</comment>
<comment type="subcellular location">
    <subcellularLocation>
        <location evidence="1">Cell membrane</location>
        <topology evidence="1">Multi-pass membrane protein</topology>
    </subcellularLocation>
</comment>
<evidence type="ECO:0000313" key="9">
    <source>
        <dbReference type="EMBL" id="HIQ83614.1"/>
    </source>
</evidence>
<keyword evidence="5 7" id="KW-1133">Transmembrane helix</keyword>
<dbReference type="Pfam" id="PF07690">
    <property type="entry name" value="MFS_1"/>
    <property type="match status" value="1"/>
</dbReference>
<name>A0A9D1CXS4_9FIRM</name>
<keyword evidence="3" id="KW-0813">Transport</keyword>
<feature type="transmembrane region" description="Helical" evidence="7">
    <location>
        <begin position="241"/>
        <end position="260"/>
    </location>
</feature>
<keyword evidence="4 7" id="KW-0812">Transmembrane</keyword>
<feature type="transmembrane region" description="Helical" evidence="7">
    <location>
        <begin position="296"/>
        <end position="317"/>
    </location>
</feature>
<dbReference type="InterPro" id="IPR051788">
    <property type="entry name" value="MFS_Transporter"/>
</dbReference>
<feature type="transmembrane region" description="Helical" evidence="7">
    <location>
        <begin position="43"/>
        <end position="62"/>
    </location>
</feature>
<dbReference type="GO" id="GO:0022857">
    <property type="term" value="F:transmembrane transporter activity"/>
    <property type="evidence" value="ECO:0007669"/>
    <property type="project" value="InterPro"/>
</dbReference>
<feature type="transmembrane region" description="Helical" evidence="7">
    <location>
        <begin position="7"/>
        <end position="23"/>
    </location>
</feature>
<comment type="similarity">
    <text evidence="2">Belongs to the major facilitator superfamily.</text>
</comment>
<dbReference type="AlphaFoldDB" id="A0A9D1CXS4"/>